<proteinExistence type="inferred from homology"/>
<dbReference type="eggNOG" id="COG0673">
    <property type="taxonomic scope" value="Bacteria"/>
</dbReference>
<dbReference type="PANTHER" id="PTHR43249">
    <property type="entry name" value="UDP-N-ACETYL-2-AMINO-2-DEOXY-D-GLUCURONATE OXIDASE"/>
    <property type="match status" value="1"/>
</dbReference>
<feature type="domain" description="Gfo/Idh/MocA-like oxidoreductase C-terminal" evidence="3">
    <location>
        <begin position="140"/>
        <end position="340"/>
    </location>
</feature>
<dbReference type="RefSeq" id="WP_014642672.1">
    <property type="nucleotide sequence ID" value="NC_017668.1"/>
</dbReference>
<evidence type="ECO:0000256" key="1">
    <source>
        <dbReference type="ARBA" id="ARBA00010928"/>
    </source>
</evidence>
<evidence type="ECO:0000259" key="2">
    <source>
        <dbReference type="Pfam" id="PF01408"/>
    </source>
</evidence>
<dbReference type="InterPro" id="IPR004104">
    <property type="entry name" value="Gfo/Idh/MocA-like_OxRdtase_C"/>
</dbReference>
<dbReference type="Gene3D" id="3.40.50.720">
    <property type="entry name" value="NAD(P)-binding Rossmann-like Domain"/>
    <property type="match status" value="1"/>
</dbReference>
<comment type="similarity">
    <text evidence="1">Belongs to the Gfo/Idh/MocA family.</text>
</comment>
<dbReference type="PANTHER" id="PTHR43249:SF1">
    <property type="entry name" value="D-GLUCOSIDE 3-DEHYDROGENASE"/>
    <property type="match status" value="1"/>
</dbReference>
<evidence type="ECO:0000313" key="5">
    <source>
        <dbReference type="Proteomes" id="UP000007397"/>
    </source>
</evidence>
<evidence type="ECO:0000259" key="3">
    <source>
        <dbReference type="Pfam" id="PF02894"/>
    </source>
</evidence>
<keyword evidence="5" id="KW-1185">Reference proteome</keyword>
<name>I0JKV1_HALH3</name>
<dbReference type="AlphaFoldDB" id="I0JKV1"/>
<dbReference type="SUPFAM" id="SSF51735">
    <property type="entry name" value="NAD(P)-binding Rossmann-fold domains"/>
    <property type="match status" value="1"/>
</dbReference>
<organism evidence="4 5">
    <name type="scientific">Halobacillus halophilus (strain ATCC 35676 / DSM 2266 / JCM 20832 / KCTC 3685 / LMG 17431 / NBRC 102448 / NCIMB 2269)</name>
    <name type="common">Sporosarcina halophila</name>
    <dbReference type="NCBI Taxonomy" id="866895"/>
    <lineage>
        <taxon>Bacteria</taxon>
        <taxon>Bacillati</taxon>
        <taxon>Bacillota</taxon>
        <taxon>Bacilli</taxon>
        <taxon>Bacillales</taxon>
        <taxon>Bacillaceae</taxon>
        <taxon>Halobacillus</taxon>
    </lineage>
</organism>
<dbReference type="KEGG" id="hhd:HBHAL_2426"/>
<dbReference type="HOGENOM" id="CLU_023194_1_0_9"/>
<dbReference type="Pfam" id="PF02894">
    <property type="entry name" value="GFO_IDH_MocA_C"/>
    <property type="match status" value="1"/>
</dbReference>
<dbReference type="Proteomes" id="UP000007397">
    <property type="component" value="Chromosome"/>
</dbReference>
<dbReference type="SUPFAM" id="SSF55347">
    <property type="entry name" value="Glyceraldehyde-3-phosphate dehydrogenase-like, C-terminal domain"/>
    <property type="match status" value="1"/>
</dbReference>
<protein>
    <submittedName>
        <fullName evidence="4">Oxidoreductase domain protein</fullName>
    </submittedName>
</protein>
<reference evidence="4 5" key="1">
    <citation type="journal article" date="2013" name="Environ. Microbiol.">
        <title>Chloride and organic osmolytes: a hybrid strategy to cope with elevated salinities by the moderately halophilic, chloride-dependent bacterium Halobacillus halophilus.</title>
        <authorList>
            <person name="Saum S.H."/>
            <person name="Pfeiffer F."/>
            <person name="Palm P."/>
            <person name="Rampp M."/>
            <person name="Schuster S.C."/>
            <person name="Muller V."/>
            <person name="Oesterhelt D."/>
        </authorList>
    </citation>
    <scope>NUCLEOTIDE SEQUENCE [LARGE SCALE GENOMIC DNA]</scope>
    <source>
        <strain evidence="5">ATCC 35676 / DSM 2266 / JCM 20832 / KCTC 3685 / LMG 17431 / NBRC 102448 / NCIMB 2269</strain>
    </source>
</reference>
<dbReference type="Gene3D" id="3.30.360.10">
    <property type="entry name" value="Dihydrodipicolinate Reductase, domain 2"/>
    <property type="match status" value="1"/>
</dbReference>
<feature type="domain" description="Gfo/Idh/MocA-like oxidoreductase N-terminal" evidence="2">
    <location>
        <begin position="3"/>
        <end position="126"/>
    </location>
</feature>
<dbReference type="PATRIC" id="fig|866895.3.peg.1434"/>
<dbReference type="InterPro" id="IPR000683">
    <property type="entry name" value="Gfo/Idh/MocA-like_OxRdtase_N"/>
</dbReference>
<dbReference type="InterPro" id="IPR036291">
    <property type="entry name" value="NAD(P)-bd_dom_sf"/>
</dbReference>
<dbReference type="EMBL" id="HE717023">
    <property type="protein sequence ID" value="CCG44771.1"/>
    <property type="molecule type" value="Genomic_DNA"/>
</dbReference>
<dbReference type="InterPro" id="IPR052515">
    <property type="entry name" value="Gfo/Idh/MocA_Oxidoreductase"/>
</dbReference>
<accession>I0JKV1</accession>
<sequence>MLKAGIIGCGNISKKHLKTISRLDSVELHAVSDVQKSRMEEAASFYRENITDNAPVKQYQDYLDLIHDSEIDIIIITVISGLHAKIAKQALIENKHVIVEKPLALSIREADEIIKLSHLKQKKVLVCHQLRYRPIFLKLKELLEKGTLGKPYMGAVSARINRSQQYYESAAWRGTWEHDGGMLINQGIHLVDLLVWLLGDIDTVYGEVARNNELKEIEDVATGVIHFNNNAKGTIEVNTITKPATQGYCLSLYFEKGTIILGGAGFDKLEHCFIEGEDQLVRELKEACKQKDEQILMYQNFIDSILNHTLLVVDASEGKRALEVIFALYKSNNNRLPVKLPLLSFSTKEMKAISCHKEKMDE</sequence>
<evidence type="ECO:0000313" key="4">
    <source>
        <dbReference type="EMBL" id="CCG44771.1"/>
    </source>
</evidence>
<dbReference type="GO" id="GO:0000166">
    <property type="term" value="F:nucleotide binding"/>
    <property type="evidence" value="ECO:0007669"/>
    <property type="project" value="InterPro"/>
</dbReference>
<dbReference type="Pfam" id="PF01408">
    <property type="entry name" value="GFO_IDH_MocA"/>
    <property type="match status" value="1"/>
</dbReference>
<dbReference type="STRING" id="866895.HBHAL_2426"/>
<gene>
    <name evidence="4" type="ordered locus">HBHAL_2426</name>
</gene>